<accession>A0A0V1MT15</accession>
<keyword evidence="1" id="KW-0812">Transmembrane</keyword>
<comment type="caution">
    <text evidence="3">The sequence shown here is derived from an EMBL/GenBank/DDBJ whole genome shotgun (WGS) entry which is preliminary data.</text>
</comment>
<dbReference type="EMBL" id="JYDO01000046">
    <property type="protein sequence ID" value="KRZ74707.1"/>
    <property type="molecule type" value="Genomic_DNA"/>
</dbReference>
<feature type="transmembrane region" description="Helical" evidence="1">
    <location>
        <begin position="6"/>
        <end position="23"/>
    </location>
</feature>
<dbReference type="SMART" id="SM00473">
    <property type="entry name" value="PAN_AP"/>
    <property type="match status" value="2"/>
</dbReference>
<keyword evidence="1" id="KW-0472">Membrane</keyword>
<gene>
    <name evidence="3" type="ORF">T10_7908</name>
</gene>
<name>A0A0V1MT15_9BILA</name>
<evidence type="ECO:0000313" key="3">
    <source>
        <dbReference type="EMBL" id="KRZ74707.1"/>
    </source>
</evidence>
<dbReference type="SUPFAM" id="SSF57414">
    <property type="entry name" value="Hairpin loop containing domain-like"/>
    <property type="match status" value="1"/>
</dbReference>
<dbReference type="AlphaFoldDB" id="A0A0V1MT15"/>
<sequence>LQCKAAMFILIAINVAVLAAQFFENGQKMFAQSVMLKLAKIEEKNEYHRSNFNGFTLYEGYRLSGCKQLPQSDPFITDESCSDQCSADDHCSAFVFNHKEKNCQLFNLERKSTSLCKRVANQTWSLYEKQENNERCMQFTVTRQSALENCGLGLALGDEIKLAFHDCKNYCISENWCQAFEYSNDSHCVGYQRKAEKMQNNACVRIYNPSTDLYEKICE</sequence>
<evidence type="ECO:0000313" key="4">
    <source>
        <dbReference type="Proteomes" id="UP000054843"/>
    </source>
</evidence>
<reference evidence="3 4" key="1">
    <citation type="submission" date="2015-01" db="EMBL/GenBank/DDBJ databases">
        <title>Evolution of Trichinella species and genotypes.</title>
        <authorList>
            <person name="Korhonen P.K."/>
            <person name="Edoardo P."/>
            <person name="Giuseppe L.R."/>
            <person name="Gasser R.B."/>
        </authorList>
    </citation>
    <scope>NUCLEOTIDE SEQUENCE [LARGE SCALE GENOMIC DNA]</scope>
    <source>
        <strain evidence="3">ISS1980</strain>
    </source>
</reference>
<feature type="domain" description="Apple" evidence="2">
    <location>
        <begin position="50"/>
        <end position="131"/>
    </location>
</feature>
<dbReference type="OrthoDB" id="10470258at2759"/>
<organism evidence="3 4">
    <name type="scientific">Trichinella papuae</name>
    <dbReference type="NCBI Taxonomy" id="268474"/>
    <lineage>
        <taxon>Eukaryota</taxon>
        <taxon>Metazoa</taxon>
        <taxon>Ecdysozoa</taxon>
        <taxon>Nematoda</taxon>
        <taxon>Enoplea</taxon>
        <taxon>Dorylaimia</taxon>
        <taxon>Trichinellida</taxon>
        <taxon>Trichinellidae</taxon>
        <taxon>Trichinella</taxon>
    </lineage>
</organism>
<evidence type="ECO:0000256" key="1">
    <source>
        <dbReference type="SAM" id="Phobius"/>
    </source>
</evidence>
<dbReference type="Pfam" id="PF14295">
    <property type="entry name" value="PAN_4"/>
    <property type="match status" value="1"/>
</dbReference>
<dbReference type="InterPro" id="IPR003609">
    <property type="entry name" value="Pan_app"/>
</dbReference>
<keyword evidence="4" id="KW-1185">Reference proteome</keyword>
<dbReference type="Gene3D" id="3.50.4.10">
    <property type="entry name" value="Hepatocyte Growth Factor"/>
    <property type="match status" value="1"/>
</dbReference>
<proteinExistence type="predicted"/>
<protein>
    <recommendedName>
        <fullName evidence="2">Apple domain-containing protein</fullName>
    </recommendedName>
</protein>
<feature type="domain" description="Apple" evidence="2">
    <location>
        <begin position="136"/>
        <end position="218"/>
    </location>
</feature>
<keyword evidence="1" id="KW-1133">Transmembrane helix</keyword>
<feature type="non-terminal residue" evidence="3">
    <location>
        <position position="1"/>
    </location>
</feature>
<dbReference type="Proteomes" id="UP000054843">
    <property type="component" value="Unassembled WGS sequence"/>
</dbReference>
<dbReference type="Pfam" id="PF00024">
    <property type="entry name" value="PAN_1"/>
    <property type="match status" value="1"/>
</dbReference>
<dbReference type="PROSITE" id="PS50948">
    <property type="entry name" value="PAN"/>
    <property type="match status" value="2"/>
</dbReference>
<evidence type="ECO:0000259" key="2">
    <source>
        <dbReference type="PROSITE" id="PS50948"/>
    </source>
</evidence>